<feature type="compositionally biased region" description="Low complexity" evidence="1">
    <location>
        <begin position="389"/>
        <end position="403"/>
    </location>
</feature>
<dbReference type="PROSITE" id="PS50835">
    <property type="entry name" value="IG_LIKE"/>
    <property type="match status" value="1"/>
</dbReference>
<feature type="compositionally biased region" description="Polar residues" evidence="1">
    <location>
        <begin position="589"/>
        <end position="604"/>
    </location>
</feature>
<keyword evidence="2" id="KW-0812">Transmembrane</keyword>
<feature type="transmembrane region" description="Helical" evidence="2">
    <location>
        <begin position="431"/>
        <end position="454"/>
    </location>
</feature>
<comment type="caution">
    <text evidence="4">The sequence shown here is derived from an EMBL/GenBank/DDBJ whole genome shotgun (WGS) entry which is preliminary data.</text>
</comment>
<feature type="compositionally biased region" description="Polar residues" evidence="1">
    <location>
        <begin position="376"/>
        <end position="388"/>
    </location>
</feature>
<dbReference type="InterPro" id="IPR036179">
    <property type="entry name" value="Ig-like_dom_sf"/>
</dbReference>
<dbReference type="InterPro" id="IPR013783">
    <property type="entry name" value="Ig-like_fold"/>
</dbReference>
<reference evidence="4 5" key="1">
    <citation type="submission" date="2018-04" db="EMBL/GenBank/DDBJ databases">
        <title>The genome of golden apple snail Pomacea canaliculata provides insight into stress tolerance and invasive adaptation.</title>
        <authorList>
            <person name="Liu C."/>
            <person name="Liu B."/>
            <person name="Ren Y."/>
            <person name="Zhang Y."/>
            <person name="Wang H."/>
            <person name="Li S."/>
            <person name="Jiang F."/>
            <person name="Yin L."/>
            <person name="Zhang G."/>
            <person name="Qian W."/>
            <person name="Fan W."/>
        </authorList>
    </citation>
    <scope>NUCLEOTIDE SEQUENCE [LARGE SCALE GENOMIC DNA]</scope>
    <source>
        <strain evidence="4">SZHN2017</strain>
        <tissue evidence="4">Muscle</tissue>
    </source>
</reference>
<name>A0A2T7P312_POMCA</name>
<keyword evidence="2" id="KW-0472">Membrane</keyword>
<feature type="region of interest" description="Disordered" evidence="1">
    <location>
        <begin position="510"/>
        <end position="666"/>
    </location>
</feature>
<dbReference type="EMBL" id="PZQS01000007">
    <property type="protein sequence ID" value="PVD27796.1"/>
    <property type="molecule type" value="Genomic_DNA"/>
</dbReference>
<dbReference type="InterPro" id="IPR007110">
    <property type="entry name" value="Ig-like_dom"/>
</dbReference>
<feature type="compositionally biased region" description="Basic and acidic residues" evidence="1">
    <location>
        <begin position="610"/>
        <end position="657"/>
    </location>
</feature>
<dbReference type="SMART" id="SM00409">
    <property type="entry name" value="IG"/>
    <property type="match status" value="1"/>
</dbReference>
<evidence type="ECO:0000259" key="3">
    <source>
        <dbReference type="PROSITE" id="PS50835"/>
    </source>
</evidence>
<feature type="domain" description="Ig-like" evidence="3">
    <location>
        <begin position="104"/>
        <end position="183"/>
    </location>
</feature>
<feature type="compositionally biased region" description="Polar residues" evidence="1">
    <location>
        <begin position="350"/>
        <end position="369"/>
    </location>
</feature>
<evidence type="ECO:0000256" key="2">
    <source>
        <dbReference type="SAM" id="Phobius"/>
    </source>
</evidence>
<dbReference type="Proteomes" id="UP000245119">
    <property type="component" value="Linkage Group LG7"/>
</dbReference>
<keyword evidence="2" id="KW-1133">Transmembrane helix</keyword>
<proteinExistence type="predicted"/>
<sequence length="687" mass="74273">MLECFKRVQCRARRAVRTRDFVIPDGQGGPAAAVSTTFDEYLHSCHCVLRQLSIRNNKVYFAQQKVVNRTCSMESKRSFIGTIVFLGLLLGVRSQQQCTLGGKPAAPVVQVPQRANLSLECSISCLGPLSRGQLTWTDPRGAVVPSVPARLFTVNYNQWMTNRLILLDVTNEDSGVYKCEINHKGLHLQRFTIIRVEDIATPMSDPGPQRGDISVRSDPVFPEVRAVRAVSKEDEVEYSSRITKEENSDEPNGYFFAALDPDNTFMGDDQESEDLATDPRDTSNTARKRSKRSDNGSGDGAGTSDSTNKIFLPISLITSSQSESTHTTTEEQSTSSETPVTSPSTKSEPLTVSSTKTATDYQPPASSTLADIETPAVSSTMTMTYPQRSSSQTSSASPASDSAGGMTDKSSGKSHQSTKDCQQTTFGSHGLLAFAITLAIAVLLLYALLLVILVPRCCGKRRKQATLTGDAMASPAEENVALMEKKHKKVEPMTSATGLNGEFITAVDLDADQNDDGQKAKDDGAEKKDDKEGDKEKNDDKEESTEKSPESFVSTFLLGRLSSSKPEEGGDAAAVPGGEDDVFAGISGTGSDVKQTPPQSTLGDSTPAKEPQDSEKKEEKLEVDKPSTPTDENKTEIKFENEIRDSSGREAAGKDEGESQQVQAQQVSDIHVEANKNGNIQDIPLLV</sequence>
<feature type="compositionally biased region" description="Basic and acidic residues" evidence="1">
    <location>
        <begin position="516"/>
        <end position="549"/>
    </location>
</feature>
<dbReference type="AlphaFoldDB" id="A0A2T7P312"/>
<dbReference type="SUPFAM" id="SSF48726">
    <property type="entry name" value="Immunoglobulin"/>
    <property type="match status" value="1"/>
</dbReference>
<evidence type="ECO:0000256" key="1">
    <source>
        <dbReference type="SAM" id="MobiDB-lite"/>
    </source>
</evidence>
<protein>
    <recommendedName>
        <fullName evidence="3">Ig-like domain-containing protein</fullName>
    </recommendedName>
</protein>
<feature type="compositionally biased region" description="Low complexity" evidence="1">
    <location>
        <begin position="318"/>
        <end position="348"/>
    </location>
</feature>
<keyword evidence="5" id="KW-1185">Reference proteome</keyword>
<feature type="compositionally biased region" description="Polar residues" evidence="1">
    <location>
        <begin position="413"/>
        <end position="422"/>
    </location>
</feature>
<evidence type="ECO:0000313" key="5">
    <source>
        <dbReference type="Proteomes" id="UP000245119"/>
    </source>
</evidence>
<feature type="region of interest" description="Disordered" evidence="1">
    <location>
        <begin position="235"/>
        <end position="422"/>
    </location>
</feature>
<dbReference type="InterPro" id="IPR003599">
    <property type="entry name" value="Ig_sub"/>
</dbReference>
<evidence type="ECO:0000313" key="4">
    <source>
        <dbReference type="EMBL" id="PVD27796.1"/>
    </source>
</evidence>
<gene>
    <name evidence="4" type="ORF">C0Q70_12969</name>
</gene>
<organism evidence="4 5">
    <name type="scientific">Pomacea canaliculata</name>
    <name type="common">Golden apple snail</name>
    <dbReference type="NCBI Taxonomy" id="400727"/>
    <lineage>
        <taxon>Eukaryota</taxon>
        <taxon>Metazoa</taxon>
        <taxon>Spiralia</taxon>
        <taxon>Lophotrochozoa</taxon>
        <taxon>Mollusca</taxon>
        <taxon>Gastropoda</taxon>
        <taxon>Caenogastropoda</taxon>
        <taxon>Architaenioglossa</taxon>
        <taxon>Ampullarioidea</taxon>
        <taxon>Ampullariidae</taxon>
        <taxon>Pomacea</taxon>
    </lineage>
</organism>
<dbReference type="Gene3D" id="2.60.40.10">
    <property type="entry name" value="Immunoglobulins"/>
    <property type="match status" value="1"/>
</dbReference>
<dbReference type="InterPro" id="IPR013151">
    <property type="entry name" value="Immunoglobulin_dom"/>
</dbReference>
<accession>A0A2T7P312</accession>
<dbReference type="Pfam" id="PF00047">
    <property type="entry name" value="ig"/>
    <property type="match status" value="1"/>
</dbReference>